<sequence>MSEVKNEFGAEIQQIIDIMEDKKAQDIKVYDMRGKSPFFDYSILCTGSSSRNIEAIATDVKKNLETIKSVEGLEEANWVLIDAGDMIISIFSKDARDYYKLDEFYDGVNGENKENEKIDE</sequence>
<dbReference type="KEGG" id="lrug:AB8B22_09820"/>
<dbReference type="PANTHER" id="PTHR21043">
    <property type="entry name" value="IOJAP SUPERFAMILY ORTHOLOG"/>
    <property type="match status" value="1"/>
</dbReference>
<evidence type="ECO:0000256" key="2">
    <source>
        <dbReference type="HAMAP-Rule" id="MF_01477"/>
    </source>
</evidence>
<dbReference type="InterPro" id="IPR043519">
    <property type="entry name" value="NT_sf"/>
</dbReference>
<dbReference type="PANTHER" id="PTHR21043:SF0">
    <property type="entry name" value="MITOCHONDRIAL ASSEMBLY OF RIBOSOMAL LARGE SUBUNIT PROTEIN 1"/>
    <property type="match status" value="1"/>
</dbReference>
<name>A0AB39VIF3_9FUSO</name>
<comment type="function">
    <text evidence="2">Functions as a ribosomal silencing factor. Interacts with ribosomal protein uL14 (rplN), blocking formation of intersubunit bridge B8. Prevents association of the 30S and 50S ribosomal subunits and the formation of functional ribosomes, thus repressing translation.</text>
</comment>
<comment type="similarity">
    <text evidence="1 2">Belongs to the Iojap/RsfS family.</text>
</comment>
<gene>
    <name evidence="2 3" type="primary">rsfS</name>
    <name evidence="3" type="ORF">AB8B22_09820</name>
</gene>
<evidence type="ECO:0000313" key="3">
    <source>
        <dbReference type="EMBL" id="XDU66673.1"/>
    </source>
</evidence>
<evidence type="ECO:0000256" key="1">
    <source>
        <dbReference type="ARBA" id="ARBA00010574"/>
    </source>
</evidence>
<dbReference type="SUPFAM" id="SSF81301">
    <property type="entry name" value="Nucleotidyltransferase"/>
    <property type="match status" value="1"/>
</dbReference>
<dbReference type="NCBIfam" id="TIGR00090">
    <property type="entry name" value="rsfS_iojap_ybeB"/>
    <property type="match status" value="1"/>
</dbReference>
<protein>
    <recommendedName>
        <fullName evidence="2">Ribosomal silencing factor RsfS</fullName>
    </recommendedName>
</protein>
<dbReference type="InterPro" id="IPR004394">
    <property type="entry name" value="Iojap/RsfS/C7orf30"/>
</dbReference>
<accession>A0AB39VIF3</accession>
<dbReference type="Gene3D" id="3.30.460.10">
    <property type="entry name" value="Beta Polymerase, domain 2"/>
    <property type="match status" value="1"/>
</dbReference>
<organism evidence="3">
    <name type="scientific">Leptotrichia rugosa</name>
    <dbReference type="NCBI Taxonomy" id="3239302"/>
    <lineage>
        <taxon>Bacteria</taxon>
        <taxon>Fusobacteriati</taxon>
        <taxon>Fusobacteriota</taxon>
        <taxon>Fusobacteriia</taxon>
        <taxon>Fusobacteriales</taxon>
        <taxon>Leptotrichiaceae</taxon>
        <taxon>Leptotrichia</taxon>
    </lineage>
</organism>
<dbReference type="GO" id="GO:0042256">
    <property type="term" value="P:cytosolic ribosome assembly"/>
    <property type="evidence" value="ECO:0007669"/>
    <property type="project" value="UniProtKB-UniRule"/>
</dbReference>
<dbReference type="GO" id="GO:0043023">
    <property type="term" value="F:ribosomal large subunit binding"/>
    <property type="evidence" value="ECO:0007669"/>
    <property type="project" value="TreeGrafter"/>
</dbReference>
<keyword evidence="2" id="KW-0963">Cytoplasm</keyword>
<dbReference type="HAMAP" id="MF_01477">
    <property type="entry name" value="Iojap_RsfS"/>
    <property type="match status" value="1"/>
</dbReference>
<dbReference type="GO" id="GO:0017148">
    <property type="term" value="P:negative regulation of translation"/>
    <property type="evidence" value="ECO:0007669"/>
    <property type="project" value="UniProtKB-UniRule"/>
</dbReference>
<dbReference type="AlphaFoldDB" id="A0AB39VIF3"/>
<dbReference type="GO" id="GO:0090071">
    <property type="term" value="P:negative regulation of ribosome biogenesis"/>
    <property type="evidence" value="ECO:0007669"/>
    <property type="project" value="UniProtKB-UniRule"/>
</dbReference>
<keyword evidence="2" id="KW-0810">Translation regulation</keyword>
<dbReference type="Pfam" id="PF02410">
    <property type="entry name" value="RsfS"/>
    <property type="match status" value="1"/>
</dbReference>
<dbReference type="EMBL" id="CP165644">
    <property type="protein sequence ID" value="XDU66673.1"/>
    <property type="molecule type" value="Genomic_DNA"/>
</dbReference>
<dbReference type="GO" id="GO:0005737">
    <property type="term" value="C:cytoplasm"/>
    <property type="evidence" value="ECO:0007669"/>
    <property type="project" value="UniProtKB-SubCell"/>
</dbReference>
<proteinExistence type="inferred from homology"/>
<reference evidence="3" key="1">
    <citation type="submission" date="2024-07" db="EMBL/GenBank/DDBJ databases">
        <authorList>
            <person name="Li X.-J."/>
            <person name="Wang X."/>
        </authorList>
    </citation>
    <scope>NUCLEOTIDE SEQUENCE</scope>
    <source>
        <strain evidence="3">HSP-334</strain>
    </source>
</reference>
<keyword evidence="2" id="KW-0678">Repressor</keyword>
<comment type="subcellular location">
    <subcellularLocation>
        <location evidence="2">Cytoplasm</location>
    </subcellularLocation>
</comment>
<dbReference type="RefSeq" id="WP_314082365.1">
    <property type="nucleotide sequence ID" value="NZ_CP165644.1"/>
</dbReference>
<comment type="subunit">
    <text evidence="2">Interacts with ribosomal protein uL14 (rplN).</text>
</comment>